<name>A0A0B1YW53_9PSED</name>
<dbReference type="OrthoDB" id="6856732at2"/>
<accession>A0A0B1YW53</accession>
<evidence type="ECO:0000313" key="2">
    <source>
        <dbReference type="Proteomes" id="UP000030949"/>
    </source>
</evidence>
<reference evidence="2" key="1">
    <citation type="submission" date="2015-03" db="EMBL/GenBank/DDBJ databases">
        <title>Pseudomonas frederiksbergensis hydrocarbon degrader.</title>
        <authorList>
            <person name="Brown L.M."/>
            <person name="Ruiz O.N."/>
            <person name="Mueller S."/>
            <person name="Gunasekera T.S."/>
        </authorList>
    </citation>
    <scope>NUCLEOTIDE SEQUENCE [LARGE SCALE GENOMIC DNA]</scope>
    <source>
        <strain evidence="2">SI8</strain>
    </source>
</reference>
<proteinExistence type="predicted"/>
<dbReference type="AlphaFoldDB" id="A0A0B1YW53"/>
<gene>
    <name evidence="1" type="ORF">JZ00_21635</name>
</gene>
<sequence length="208" mass="24008">MNPAIENAPQADTSPFEELLKNFNYAPLEVLRKYAASLGTDDHMELLRALAMQAQMKDEVDNKVEIWEREDLHRNKTRLIIRINNYTHHAFAARTDNLDLSVDERNFIDLRPWDCMTFKIDYTYIRELGSRSKDIYRSFIDFGDDALGLRFDFGLRVNTSFGFFSPTLTPVRTARAMSTGTTPVNCSTRITHAPNAEPYRFTVELTLT</sequence>
<evidence type="ECO:0000313" key="1">
    <source>
        <dbReference type="EMBL" id="KHK62615.1"/>
    </source>
</evidence>
<dbReference type="Proteomes" id="UP000030949">
    <property type="component" value="Unassembled WGS sequence"/>
</dbReference>
<dbReference type="EMBL" id="JQGJ01000016">
    <property type="protein sequence ID" value="KHK62615.1"/>
    <property type="molecule type" value="Genomic_DNA"/>
</dbReference>
<protein>
    <submittedName>
        <fullName evidence="1">Uncharacterized protein</fullName>
    </submittedName>
</protein>
<organism evidence="1 2">
    <name type="scientific">Pseudomonas frederiksbergensis</name>
    <dbReference type="NCBI Taxonomy" id="104087"/>
    <lineage>
        <taxon>Bacteria</taxon>
        <taxon>Pseudomonadati</taxon>
        <taxon>Pseudomonadota</taxon>
        <taxon>Gammaproteobacteria</taxon>
        <taxon>Pseudomonadales</taxon>
        <taxon>Pseudomonadaceae</taxon>
        <taxon>Pseudomonas</taxon>
    </lineage>
</organism>
<dbReference type="RefSeq" id="WP_039593260.1">
    <property type="nucleotide sequence ID" value="NZ_CP142104.1"/>
</dbReference>
<comment type="caution">
    <text evidence="1">The sequence shown here is derived from an EMBL/GenBank/DDBJ whole genome shotgun (WGS) entry which is preliminary data.</text>
</comment>